<dbReference type="EMBL" id="CP095063">
    <property type="protein sequence ID" value="UOQ68928.1"/>
    <property type="molecule type" value="Genomic_DNA"/>
</dbReference>
<protein>
    <submittedName>
        <fullName evidence="10">SusC/RagA family TonB-linked outer membrane protein</fullName>
    </submittedName>
</protein>
<geneLocation type="plasmid" evidence="10 11">
    <name>unnamed2</name>
</geneLocation>
<comment type="subcellular location">
    <subcellularLocation>
        <location evidence="1 8">Cell outer membrane</location>
        <topology evidence="1 8">Multi-pass membrane protein</topology>
    </subcellularLocation>
</comment>
<dbReference type="InterPro" id="IPR037066">
    <property type="entry name" value="Plug_dom_sf"/>
</dbReference>
<evidence type="ECO:0000313" key="10">
    <source>
        <dbReference type="EMBL" id="UOQ68928.1"/>
    </source>
</evidence>
<reference evidence="10" key="1">
    <citation type="submission" date="2022-04" db="EMBL/GenBank/DDBJ databases">
        <title>Hymenobacter sp. isolated from the air.</title>
        <authorList>
            <person name="Won M."/>
            <person name="Lee C.-M."/>
            <person name="Woen H.-Y."/>
            <person name="Kwon S.-W."/>
        </authorList>
    </citation>
    <scope>NUCLEOTIDE SEQUENCE</scope>
    <source>
        <strain evidence="10">5420S-77</strain>
        <plasmid evidence="10">unnamed2</plasmid>
    </source>
</reference>
<evidence type="ECO:0000256" key="1">
    <source>
        <dbReference type="ARBA" id="ARBA00004571"/>
    </source>
</evidence>
<keyword evidence="4 8" id="KW-0812">Transmembrane</keyword>
<keyword evidence="2 8" id="KW-0813">Transport</keyword>
<keyword evidence="10" id="KW-0614">Plasmid</keyword>
<dbReference type="SUPFAM" id="SSF56935">
    <property type="entry name" value="Porins"/>
    <property type="match status" value="1"/>
</dbReference>
<gene>
    <name evidence="10" type="ORF">MUN86_24800</name>
</gene>
<evidence type="ECO:0000256" key="6">
    <source>
        <dbReference type="ARBA" id="ARBA00023136"/>
    </source>
</evidence>
<dbReference type="InterPro" id="IPR000531">
    <property type="entry name" value="Beta-barrel_TonB"/>
</dbReference>
<dbReference type="PROSITE" id="PS52016">
    <property type="entry name" value="TONB_DEPENDENT_REC_3"/>
    <property type="match status" value="1"/>
</dbReference>
<evidence type="ECO:0000259" key="9">
    <source>
        <dbReference type="Pfam" id="PF00593"/>
    </source>
</evidence>
<evidence type="ECO:0000256" key="8">
    <source>
        <dbReference type="PROSITE-ProRule" id="PRU01360"/>
    </source>
</evidence>
<keyword evidence="11" id="KW-1185">Reference proteome</keyword>
<dbReference type="InterPro" id="IPR039426">
    <property type="entry name" value="TonB-dep_rcpt-like"/>
</dbReference>
<keyword evidence="5" id="KW-0798">TonB box</keyword>
<sequence length="890" mass="97982">MDGVQIENALSVIAPQDIASVDVLKDAAATAIYGARGANGVVIITTKNGREGRTIITYSGFAGVRQISKKLDLMKPADFVDYQYERAVNTNTLPAYKAFFGSRNFTGDTLNTARNLPFVDWQDQVFGRDAFQQTHNISLAGGSKNSTFSLSLTRNDEDGIQLKSDYARNLVNFRFDNTVSDKFRFGVNVRYNDQVSNGQGVTTNNSNSATRLRNVDQFLPLTLTLPGALDPGVFDPNFFSSSSLVNPVIAIDNDYRRDKLRNLNLGGNISFNFTKNLVFRSTVGFDITNNRQEIFSGRYSPAILSPSGPYQNLPFAAINTSQQNTINNSNVLTYAFKQGRHSVDALVGQEIYQQLLTSLNIQSYFLPLSITAERAIANINQGVLPNSTARQPNPTTGIGADSRLLSGFSRVNYSFDEKFLFTGTLRADASSKFATGQRIGYFPAASLAWRLSREEFMKSVTPISDLKLRLSYGLAGNNRIGDFLYSQFFQAGGGQYGLNKAITLGTVTTSLPNPNLQWETTVSRNVGLDLSLFNSRVQFTADVYKNTTRDLLVDVPITPTSGYSTQLQNIGSTSNRGFELQLSGTVLQTKEFTWTASANTSLNRGRIENLGPIQGIAGINSSWASTAIASDFLARVGDPIGLMYGYITEGFYTADDFQGYNATNRTWILKGDIPSDATVQGQPVAPGIIKLRDVNGDGVVNDLDRTVIGNANPKLTGGFNQQFSFKGFDASVFLNFVLGNDIYNANKLEYTSAVNPYTNQLAVMNGRYRTIDANGTPITDLETSRQVNQNATIWQPTRQYFVHSWAIENGSFLRINNVTLGYSLPKEVIAKVKLTQLRFYVTANNLYTFTKYTGYDPEVNTRRSSPLTPGVDYGGYPRSRLLLFGVNLSL</sequence>
<evidence type="ECO:0000256" key="4">
    <source>
        <dbReference type="ARBA" id="ARBA00022692"/>
    </source>
</evidence>
<evidence type="ECO:0000256" key="3">
    <source>
        <dbReference type="ARBA" id="ARBA00022452"/>
    </source>
</evidence>
<proteinExistence type="inferred from homology"/>
<evidence type="ECO:0000256" key="2">
    <source>
        <dbReference type="ARBA" id="ARBA00022448"/>
    </source>
</evidence>
<dbReference type="NCBIfam" id="TIGR04056">
    <property type="entry name" value="OMP_RagA_SusC"/>
    <property type="match status" value="1"/>
</dbReference>
<organism evidence="10 11">
    <name type="scientific">Hymenobacter volaticus</name>
    <dbReference type="NCBI Taxonomy" id="2932254"/>
    <lineage>
        <taxon>Bacteria</taxon>
        <taxon>Pseudomonadati</taxon>
        <taxon>Bacteroidota</taxon>
        <taxon>Cytophagia</taxon>
        <taxon>Cytophagales</taxon>
        <taxon>Hymenobacteraceae</taxon>
        <taxon>Hymenobacter</taxon>
    </lineage>
</organism>
<name>A0ABY4GDK3_9BACT</name>
<comment type="similarity">
    <text evidence="8">Belongs to the TonB-dependent receptor family.</text>
</comment>
<dbReference type="Gene3D" id="2.170.130.10">
    <property type="entry name" value="TonB-dependent receptor, plug domain"/>
    <property type="match status" value="1"/>
</dbReference>
<evidence type="ECO:0000313" key="11">
    <source>
        <dbReference type="Proteomes" id="UP000830401"/>
    </source>
</evidence>
<evidence type="ECO:0000256" key="5">
    <source>
        <dbReference type="ARBA" id="ARBA00023077"/>
    </source>
</evidence>
<keyword evidence="3 8" id="KW-1134">Transmembrane beta strand</keyword>
<accession>A0ABY4GDK3</accession>
<dbReference type="Gene3D" id="2.40.170.20">
    <property type="entry name" value="TonB-dependent receptor, beta-barrel domain"/>
    <property type="match status" value="1"/>
</dbReference>
<feature type="domain" description="TonB-dependent receptor-like beta-barrel" evidence="9">
    <location>
        <begin position="233"/>
        <end position="618"/>
    </location>
</feature>
<dbReference type="RefSeq" id="WP_245126604.1">
    <property type="nucleotide sequence ID" value="NZ_CP095063.1"/>
</dbReference>
<keyword evidence="6 8" id="KW-0472">Membrane</keyword>
<dbReference type="Pfam" id="PF00593">
    <property type="entry name" value="TonB_dep_Rec_b-barrel"/>
    <property type="match status" value="1"/>
</dbReference>
<dbReference type="NCBIfam" id="TIGR04057">
    <property type="entry name" value="SusC_RagA_signa"/>
    <property type="match status" value="1"/>
</dbReference>
<dbReference type="InterPro" id="IPR023996">
    <property type="entry name" value="TonB-dep_OMP_SusC/RagA"/>
</dbReference>
<evidence type="ECO:0000256" key="7">
    <source>
        <dbReference type="ARBA" id="ARBA00023237"/>
    </source>
</evidence>
<dbReference type="InterPro" id="IPR036942">
    <property type="entry name" value="Beta-barrel_TonB_sf"/>
</dbReference>
<dbReference type="InterPro" id="IPR023997">
    <property type="entry name" value="TonB-dep_OMP_SusC/RagA_CS"/>
</dbReference>
<dbReference type="Proteomes" id="UP000830401">
    <property type="component" value="Plasmid unnamed2"/>
</dbReference>
<keyword evidence="7 8" id="KW-0998">Cell outer membrane</keyword>